<reference evidence="5 6" key="1">
    <citation type="submission" date="2016-10" db="EMBL/GenBank/DDBJ databases">
        <authorList>
            <person name="de Groot N.N."/>
        </authorList>
    </citation>
    <scope>NUCLEOTIDE SEQUENCE [LARGE SCALE GENOMIC DNA]</scope>
    <source>
        <strain evidence="5 6">CGMCC 1.7031</strain>
    </source>
</reference>
<dbReference type="OrthoDB" id="323290at2"/>
<dbReference type="InterPro" id="IPR018060">
    <property type="entry name" value="HTH_AraC"/>
</dbReference>
<evidence type="ECO:0000313" key="5">
    <source>
        <dbReference type="EMBL" id="SCY87639.1"/>
    </source>
</evidence>
<keyword evidence="1" id="KW-0805">Transcription regulation</keyword>
<dbReference type="GO" id="GO:0003700">
    <property type="term" value="F:DNA-binding transcription factor activity"/>
    <property type="evidence" value="ECO:0007669"/>
    <property type="project" value="InterPro"/>
</dbReference>
<dbReference type="Gene3D" id="1.10.10.60">
    <property type="entry name" value="Homeodomain-like"/>
    <property type="match status" value="1"/>
</dbReference>
<organism evidence="5 6">
    <name type="scientific">Flavobacterium caeni</name>
    <dbReference type="NCBI Taxonomy" id="490189"/>
    <lineage>
        <taxon>Bacteria</taxon>
        <taxon>Pseudomonadati</taxon>
        <taxon>Bacteroidota</taxon>
        <taxon>Flavobacteriia</taxon>
        <taxon>Flavobacteriales</taxon>
        <taxon>Flavobacteriaceae</taxon>
        <taxon>Flavobacterium</taxon>
    </lineage>
</organism>
<dbReference type="InterPro" id="IPR009057">
    <property type="entry name" value="Homeodomain-like_sf"/>
</dbReference>
<dbReference type="Pfam" id="PF12833">
    <property type="entry name" value="HTH_18"/>
    <property type="match status" value="1"/>
</dbReference>
<evidence type="ECO:0000256" key="2">
    <source>
        <dbReference type="ARBA" id="ARBA00023125"/>
    </source>
</evidence>
<dbReference type="GO" id="GO:0043565">
    <property type="term" value="F:sequence-specific DNA binding"/>
    <property type="evidence" value="ECO:0007669"/>
    <property type="project" value="InterPro"/>
</dbReference>
<evidence type="ECO:0000256" key="1">
    <source>
        <dbReference type="ARBA" id="ARBA00023015"/>
    </source>
</evidence>
<dbReference type="PROSITE" id="PS01124">
    <property type="entry name" value="HTH_ARAC_FAMILY_2"/>
    <property type="match status" value="1"/>
</dbReference>
<evidence type="ECO:0000259" key="4">
    <source>
        <dbReference type="PROSITE" id="PS01124"/>
    </source>
</evidence>
<name>A0A1G5JIQ2_9FLAO</name>
<gene>
    <name evidence="5" type="ORF">SAMN02927903_02706</name>
</gene>
<dbReference type="InterPro" id="IPR046532">
    <property type="entry name" value="DUF6597"/>
</dbReference>
<dbReference type="RefSeq" id="WP_091145094.1">
    <property type="nucleotide sequence ID" value="NZ_FMVF01000014.1"/>
</dbReference>
<protein>
    <submittedName>
        <fullName evidence="5">Helix-turn-helix domain-containing protein</fullName>
    </submittedName>
</protein>
<dbReference type="STRING" id="490189.SAMN02927903_02706"/>
<dbReference type="InterPro" id="IPR050204">
    <property type="entry name" value="AraC_XylS_family_regulators"/>
</dbReference>
<dbReference type="SUPFAM" id="SSF46689">
    <property type="entry name" value="Homeodomain-like"/>
    <property type="match status" value="1"/>
</dbReference>
<dbReference type="PANTHER" id="PTHR46796:SF13">
    <property type="entry name" value="HTH-TYPE TRANSCRIPTIONAL ACTIVATOR RHAS"/>
    <property type="match status" value="1"/>
</dbReference>
<sequence>MDYQVYPPQEKLARFVKYHWALHNDNDLVPHERERVFPDGCIELIFNHGDPMRKFEDGVGFVQPRNIVHGQIKRFIELESTGKIGLFAARFLPAGLQPFIDFDVSALTDRSMTVSEIWGPRGQQLEQQILSAPDNQMRIATLEGFLLERLAQSKKIQLDIAACVDDILLSDGLITIDELADKYNTGKRHLERKFLSTVGLSQKMFARIVRFNKALQLIADKDFSTFTSVAHEGGFYDQAHFIRDFKDFTGLNPKQYFSENLEMVKFFNLE</sequence>
<keyword evidence="2" id="KW-0238">DNA-binding</keyword>
<evidence type="ECO:0000313" key="6">
    <source>
        <dbReference type="Proteomes" id="UP000199354"/>
    </source>
</evidence>
<dbReference type="Proteomes" id="UP000199354">
    <property type="component" value="Unassembled WGS sequence"/>
</dbReference>
<feature type="domain" description="HTH araC/xylS-type" evidence="4">
    <location>
        <begin position="158"/>
        <end position="259"/>
    </location>
</feature>
<proteinExistence type="predicted"/>
<dbReference type="PANTHER" id="PTHR46796">
    <property type="entry name" value="HTH-TYPE TRANSCRIPTIONAL ACTIVATOR RHAS-RELATED"/>
    <property type="match status" value="1"/>
</dbReference>
<accession>A0A1G5JIQ2</accession>
<dbReference type="SMART" id="SM00342">
    <property type="entry name" value="HTH_ARAC"/>
    <property type="match status" value="1"/>
</dbReference>
<keyword evidence="6" id="KW-1185">Reference proteome</keyword>
<dbReference type="EMBL" id="FMVF01000014">
    <property type="protein sequence ID" value="SCY87639.1"/>
    <property type="molecule type" value="Genomic_DNA"/>
</dbReference>
<dbReference type="AlphaFoldDB" id="A0A1G5JIQ2"/>
<keyword evidence="3" id="KW-0804">Transcription</keyword>
<dbReference type="Pfam" id="PF20240">
    <property type="entry name" value="DUF6597"/>
    <property type="match status" value="1"/>
</dbReference>
<evidence type="ECO:0000256" key="3">
    <source>
        <dbReference type="ARBA" id="ARBA00023163"/>
    </source>
</evidence>